<organism evidence="3 4">
    <name type="scientific">Svornostia abyssi</name>
    <dbReference type="NCBI Taxonomy" id="2898438"/>
    <lineage>
        <taxon>Bacteria</taxon>
        <taxon>Bacillati</taxon>
        <taxon>Actinomycetota</taxon>
        <taxon>Thermoleophilia</taxon>
        <taxon>Solirubrobacterales</taxon>
        <taxon>Baekduiaceae</taxon>
        <taxon>Svornostia</taxon>
    </lineage>
</organism>
<dbReference type="EMBL" id="CP088295">
    <property type="protein sequence ID" value="UUY06262.1"/>
    <property type="molecule type" value="Genomic_DNA"/>
</dbReference>
<evidence type="ECO:0000313" key="3">
    <source>
        <dbReference type="EMBL" id="UUY06262.1"/>
    </source>
</evidence>
<sequence length="105" mass="10344">MGNGLFWSTLTVVTLEAVPPAVRAQTSGATESLALAAPGVGYLIGGGLSELLSPAQVYLLAGGLGLCVVLSLGLALSRPARSRAATGSRRPAVTAVTSVPQGGVT</sequence>
<name>A0ABY5PPT2_9ACTN</name>
<evidence type="ECO:0000313" key="4">
    <source>
        <dbReference type="Proteomes" id="UP001058860"/>
    </source>
</evidence>
<dbReference type="Gene3D" id="1.20.1250.20">
    <property type="entry name" value="MFS general substrate transporter like domains"/>
    <property type="match status" value="1"/>
</dbReference>
<dbReference type="Proteomes" id="UP001058860">
    <property type="component" value="Chromosome"/>
</dbReference>
<feature type="transmembrane region" description="Helical" evidence="2">
    <location>
        <begin position="57"/>
        <end position="76"/>
    </location>
</feature>
<evidence type="ECO:0000256" key="2">
    <source>
        <dbReference type="SAM" id="Phobius"/>
    </source>
</evidence>
<dbReference type="InterPro" id="IPR036259">
    <property type="entry name" value="MFS_trans_sf"/>
</dbReference>
<evidence type="ECO:0000256" key="1">
    <source>
        <dbReference type="SAM" id="MobiDB-lite"/>
    </source>
</evidence>
<feature type="compositionally biased region" description="Polar residues" evidence="1">
    <location>
        <begin position="95"/>
        <end position="105"/>
    </location>
</feature>
<evidence type="ECO:0008006" key="5">
    <source>
        <dbReference type="Google" id="ProtNLM"/>
    </source>
</evidence>
<protein>
    <recommendedName>
        <fullName evidence="5">Major facilitator superfamily (MFS) profile domain-containing protein</fullName>
    </recommendedName>
</protein>
<keyword evidence="2" id="KW-1133">Transmembrane helix</keyword>
<keyword evidence="2" id="KW-0472">Membrane</keyword>
<keyword evidence="4" id="KW-1185">Reference proteome</keyword>
<reference evidence="4" key="1">
    <citation type="submission" date="2021-11" db="EMBL/GenBank/DDBJ databases">
        <title>Cultivation dependent microbiological survey of springs from the worlds oldest radium mine currently devoted to the extraction of radon-saturated water.</title>
        <authorList>
            <person name="Kapinusova G."/>
            <person name="Smrhova T."/>
            <person name="Strejcek M."/>
            <person name="Suman J."/>
            <person name="Jani K."/>
            <person name="Pajer P."/>
            <person name="Uhlik O."/>
        </authorList>
    </citation>
    <scope>NUCLEOTIDE SEQUENCE [LARGE SCALE GENOMIC DNA]</scope>
    <source>
        <strain evidence="4">J379</strain>
    </source>
</reference>
<accession>A0ABY5PPT2</accession>
<keyword evidence="2" id="KW-0812">Transmembrane</keyword>
<dbReference type="RefSeq" id="WP_353866688.1">
    <property type="nucleotide sequence ID" value="NZ_CP088295.1"/>
</dbReference>
<proteinExistence type="predicted"/>
<feature type="region of interest" description="Disordered" evidence="1">
    <location>
        <begin position="81"/>
        <end position="105"/>
    </location>
</feature>
<gene>
    <name evidence="3" type="ORF">LRS13_12365</name>
</gene>
<dbReference type="SUPFAM" id="SSF103473">
    <property type="entry name" value="MFS general substrate transporter"/>
    <property type="match status" value="1"/>
</dbReference>